<dbReference type="Proteomes" id="UP000292957">
    <property type="component" value="Unassembled WGS sequence"/>
</dbReference>
<evidence type="ECO:0000313" key="1">
    <source>
        <dbReference type="EMBL" id="TBU21544.1"/>
    </source>
</evidence>
<sequence length="454" mass="50339">MAPWPWQSAGIYSPHYPPNFLFNGVRPSVPQQSIIQPTPVIDPVPIPEDCVPRYPLSVLSQAPDLHPVVERLLLAIPRLQVSSRWSPKHNPFRPFAKAGVDLRAPELRAALDEPAVPEWRTVFGARAPRRHVFPSIRVVFSALKECDALVVEIRVTRERGGAGVVSGVPCRLVENEPVTVQDFLHGLWRGLTENLRLESDEGRGIPSGWTLKAVRNTNRQSPGKGPANSSLGEAPASHFRFRSRHNYGIPLGVPPQRRPSEPKSTRAIHTLPDIYTVWSASSSLAPSFHNLRIHAPQPRAPDQPLNDWSAYYDVGGSPVLGQQLRSNHTGYSLVPHPQISLPDYTVVRALGKVGQPKGPGMHAQFSLYHLLISPFPWDMGDDPRNVSDLTDPAFGWRQPAVKPGPGASDHETLDGLTVVWKAISVYFEGLENFDTSWEERSAGRTLDPDHHHLQ</sequence>
<reference evidence="1" key="1">
    <citation type="submission" date="2019-01" db="EMBL/GenBank/DDBJ databases">
        <title>Draft genome sequences of three monokaryotic isolates of the white-rot basidiomycete fungus Dichomitus squalens.</title>
        <authorList>
            <consortium name="DOE Joint Genome Institute"/>
            <person name="Lopez S.C."/>
            <person name="Andreopoulos B."/>
            <person name="Pangilinan J."/>
            <person name="Lipzen A."/>
            <person name="Riley R."/>
            <person name="Ahrendt S."/>
            <person name="Ng V."/>
            <person name="Barry K."/>
            <person name="Daum C."/>
            <person name="Grigoriev I.V."/>
            <person name="Hilden K.S."/>
            <person name="Makela M.R."/>
            <person name="de Vries R.P."/>
        </authorList>
    </citation>
    <scope>NUCLEOTIDE SEQUENCE [LARGE SCALE GENOMIC DNA]</scope>
    <source>
        <strain evidence="1">OM18370.1</strain>
    </source>
</reference>
<proteinExistence type="predicted"/>
<accession>A0A4Q9M3V5</accession>
<dbReference type="AlphaFoldDB" id="A0A4Q9M3V5"/>
<protein>
    <submittedName>
        <fullName evidence="1">Uncharacterized protein</fullName>
    </submittedName>
</protein>
<name>A0A4Q9M3V5_9APHY</name>
<gene>
    <name evidence="1" type="ORF">BD311DRAFT_869870</name>
</gene>
<organism evidence="1">
    <name type="scientific">Dichomitus squalens</name>
    <dbReference type="NCBI Taxonomy" id="114155"/>
    <lineage>
        <taxon>Eukaryota</taxon>
        <taxon>Fungi</taxon>
        <taxon>Dikarya</taxon>
        <taxon>Basidiomycota</taxon>
        <taxon>Agaricomycotina</taxon>
        <taxon>Agaricomycetes</taxon>
        <taxon>Polyporales</taxon>
        <taxon>Polyporaceae</taxon>
        <taxon>Dichomitus</taxon>
    </lineage>
</organism>
<dbReference type="EMBL" id="ML143597">
    <property type="protein sequence ID" value="TBU21544.1"/>
    <property type="molecule type" value="Genomic_DNA"/>
</dbReference>